<proteinExistence type="inferred from homology"/>
<dbReference type="PROSITE" id="PS00452">
    <property type="entry name" value="GUANYLATE_CYCLASE_1"/>
    <property type="match status" value="1"/>
</dbReference>
<keyword evidence="3" id="KW-0547">Nucleotide-binding</keyword>
<keyword evidence="7" id="KW-0597">Phosphoprotein</keyword>
<reference evidence="11 12" key="2">
    <citation type="submission" date="2019-09" db="EMBL/GenBank/DDBJ databases">
        <title>Complete Genome Sequence and Methylome Analysis of free living Spirochaetas.</title>
        <authorList>
            <person name="Leshcheva N."/>
            <person name="Mikheeva N."/>
        </authorList>
    </citation>
    <scope>NUCLEOTIDE SEQUENCE [LARGE SCALE GENOMIC DNA]</scope>
    <source>
        <strain evidence="11 12">P</strain>
    </source>
</reference>
<dbReference type="InterPro" id="IPR018297">
    <property type="entry name" value="A/G_cyclase_CS"/>
</dbReference>
<dbReference type="Pfam" id="PF00211">
    <property type="entry name" value="Guanylate_cyc"/>
    <property type="match status" value="1"/>
</dbReference>
<dbReference type="Gene3D" id="3.30.70.1230">
    <property type="entry name" value="Nucleotide cyclase"/>
    <property type="match status" value="1"/>
</dbReference>
<dbReference type="GO" id="GO:0004016">
    <property type="term" value="F:adenylate cyclase activity"/>
    <property type="evidence" value="ECO:0007669"/>
    <property type="project" value="UniProtKB-ARBA"/>
</dbReference>
<evidence type="ECO:0000256" key="6">
    <source>
        <dbReference type="ARBA" id="ARBA00023239"/>
    </source>
</evidence>
<dbReference type="Pfam" id="PF00072">
    <property type="entry name" value="Response_reg"/>
    <property type="match status" value="1"/>
</dbReference>
<dbReference type="SUPFAM" id="SSF55073">
    <property type="entry name" value="Nucleotide cyclase"/>
    <property type="match status" value="1"/>
</dbReference>
<evidence type="ECO:0000256" key="5">
    <source>
        <dbReference type="ARBA" id="ARBA00023136"/>
    </source>
</evidence>
<keyword evidence="5" id="KW-0472">Membrane</keyword>
<dbReference type="SUPFAM" id="SSF52172">
    <property type="entry name" value="CheY-like"/>
    <property type="match status" value="1"/>
</dbReference>
<evidence type="ECO:0000313" key="11">
    <source>
        <dbReference type="EMBL" id="QEN03958.1"/>
    </source>
</evidence>
<gene>
    <name evidence="11" type="ORF">EW093_04335</name>
</gene>
<keyword evidence="6 8" id="KW-0456">Lyase</keyword>
<dbReference type="RefSeq" id="WP_149567215.1">
    <property type="nucleotide sequence ID" value="NZ_CP035807.1"/>
</dbReference>
<dbReference type="Gene3D" id="3.40.50.2300">
    <property type="match status" value="1"/>
</dbReference>
<dbReference type="EMBL" id="CP035807">
    <property type="protein sequence ID" value="QEN03958.1"/>
    <property type="molecule type" value="Genomic_DNA"/>
</dbReference>
<dbReference type="SMART" id="SM00448">
    <property type="entry name" value="REC"/>
    <property type="match status" value="1"/>
</dbReference>
<keyword evidence="12" id="KW-1185">Reference proteome</keyword>
<dbReference type="InterPro" id="IPR029787">
    <property type="entry name" value="Nucleotide_cyclase"/>
</dbReference>
<feature type="domain" description="Response regulatory" evidence="9">
    <location>
        <begin position="5"/>
        <end position="121"/>
    </location>
</feature>
<dbReference type="CDD" id="cd07302">
    <property type="entry name" value="CHD"/>
    <property type="match status" value="1"/>
</dbReference>
<dbReference type="InterPro" id="IPR001054">
    <property type="entry name" value="A/G_cyclase"/>
</dbReference>
<comment type="subcellular location">
    <subcellularLocation>
        <location evidence="1">Membrane</location>
    </subcellularLocation>
</comment>
<evidence type="ECO:0000256" key="2">
    <source>
        <dbReference type="ARBA" id="ARBA00022692"/>
    </source>
</evidence>
<dbReference type="KEGG" id="sper:EW093_04335"/>
<feature type="modified residue" description="4-aspartylphosphate" evidence="7">
    <location>
        <position position="54"/>
    </location>
</feature>
<dbReference type="CDD" id="cd19920">
    <property type="entry name" value="REC_PA4781-like"/>
    <property type="match status" value="1"/>
</dbReference>
<evidence type="ECO:0000313" key="12">
    <source>
        <dbReference type="Proteomes" id="UP000323824"/>
    </source>
</evidence>
<dbReference type="InterPro" id="IPR011006">
    <property type="entry name" value="CheY-like_superfamily"/>
</dbReference>
<reference evidence="11 12" key="1">
    <citation type="submission" date="2019-02" db="EMBL/GenBank/DDBJ databases">
        <authorList>
            <person name="Fomenkov A."/>
            <person name="Dubinina G."/>
            <person name="Grabovich M."/>
            <person name="Vincze T."/>
            <person name="Roberts R.J."/>
        </authorList>
    </citation>
    <scope>NUCLEOTIDE SEQUENCE [LARGE SCALE GENOMIC DNA]</scope>
    <source>
        <strain evidence="11 12">P</strain>
    </source>
</reference>
<dbReference type="PANTHER" id="PTHR11920:SF335">
    <property type="entry name" value="GUANYLATE CYCLASE"/>
    <property type="match status" value="1"/>
</dbReference>
<keyword evidence="4" id="KW-1133">Transmembrane helix</keyword>
<evidence type="ECO:0000256" key="7">
    <source>
        <dbReference type="PROSITE-ProRule" id="PRU00169"/>
    </source>
</evidence>
<dbReference type="GO" id="GO:0000166">
    <property type="term" value="F:nucleotide binding"/>
    <property type="evidence" value="ECO:0007669"/>
    <property type="project" value="UniProtKB-KW"/>
</dbReference>
<dbReference type="GO" id="GO:0000160">
    <property type="term" value="P:phosphorelay signal transduction system"/>
    <property type="evidence" value="ECO:0007669"/>
    <property type="project" value="InterPro"/>
</dbReference>
<dbReference type="InterPro" id="IPR001789">
    <property type="entry name" value="Sig_transdc_resp-reg_receiver"/>
</dbReference>
<dbReference type="Proteomes" id="UP000323824">
    <property type="component" value="Chromosome"/>
</dbReference>
<dbReference type="PROSITE" id="PS50110">
    <property type="entry name" value="RESPONSE_REGULATORY"/>
    <property type="match status" value="1"/>
</dbReference>
<organism evidence="11 12">
    <name type="scientific">Thiospirochaeta perfilievii</name>
    <dbReference type="NCBI Taxonomy" id="252967"/>
    <lineage>
        <taxon>Bacteria</taxon>
        <taxon>Pseudomonadati</taxon>
        <taxon>Spirochaetota</taxon>
        <taxon>Spirochaetia</taxon>
        <taxon>Spirochaetales</taxon>
        <taxon>Spirochaetaceae</taxon>
        <taxon>Thiospirochaeta</taxon>
    </lineage>
</organism>
<dbReference type="GO" id="GO:0016020">
    <property type="term" value="C:membrane"/>
    <property type="evidence" value="ECO:0007669"/>
    <property type="project" value="UniProtKB-SubCell"/>
</dbReference>
<evidence type="ECO:0000256" key="8">
    <source>
        <dbReference type="RuleBase" id="RU000405"/>
    </source>
</evidence>
<keyword evidence="2" id="KW-0812">Transmembrane</keyword>
<evidence type="ECO:0000256" key="1">
    <source>
        <dbReference type="ARBA" id="ARBA00004370"/>
    </source>
</evidence>
<dbReference type="PANTHER" id="PTHR11920">
    <property type="entry name" value="GUANYLYL CYCLASE"/>
    <property type="match status" value="1"/>
</dbReference>
<dbReference type="InterPro" id="IPR050401">
    <property type="entry name" value="Cyclic_nucleotide_synthase"/>
</dbReference>
<comment type="similarity">
    <text evidence="8">Belongs to the adenylyl cyclase class-4/guanylyl cyclase family.</text>
</comment>
<accession>A0A5C1Q9D0</accession>
<sequence>MEKSRILIVDDVEENLKVLTETLTQQGFHPLQAKSGERAIQIAKKAKPDLILLDIQMPGMDGFETISILKNDLETVDIPVIFISALNQIEDKVKGFKSGAVDYVSKPFQKEEVIARVTTHLKLRTALKDIEVEREKSEKLLQNVLPLSVANELKETGVSLPQNFKDVSVLFSDIVNFTKYSGELDPITLISELNTMFTKFDDIMENNGCERIKTIGDAYLGICGVPNHTSNHAYKISKAATQMINYIEDYNKSSEYKWEVRIGIHSGDIVGGIVGKKKYIYDIFGDTVNIASRMESNSKPMCINISEDTFNRVKDSFNCNKREPLEVKGKGLTNMYFIESFKG</sequence>
<protein>
    <submittedName>
        <fullName evidence="11">Adenylate/guanylate cyclase domain-containing response regulator</fullName>
    </submittedName>
</protein>
<dbReference type="AlphaFoldDB" id="A0A5C1Q9D0"/>
<name>A0A5C1Q9D0_9SPIO</name>
<evidence type="ECO:0000259" key="9">
    <source>
        <dbReference type="PROSITE" id="PS50110"/>
    </source>
</evidence>
<dbReference type="SMART" id="SM00044">
    <property type="entry name" value="CYCc"/>
    <property type="match status" value="1"/>
</dbReference>
<dbReference type="OrthoDB" id="9813394at2"/>
<dbReference type="GO" id="GO:0009190">
    <property type="term" value="P:cyclic nucleotide biosynthetic process"/>
    <property type="evidence" value="ECO:0007669"/>
    <property type="project" value="InterPro"/>
</dbReference>
<evidence type="ECO:0000259" key="10">
    <source>
        <dbReference type="PROSITE" id="PS50125"/>
    </source>
</evidence>
<dbReference type="PROSITE" id="PS50125">
    <property type="entry name" value="GUANYLATE_CYCLASE_2"/>
    <property type="match status" value="1"/>
</dbReference>
<feature type="domain" description="Guanylate cyclase" evidence="10">
    <location>
        <begin position="168"/>
        <end position="295"/>
    </location>
</feature>
<evidence type="ECO:0000256" key="3">
    <source>
        <dbReference type="ARBA" id="ARBA00022741"/>
    </source>
</evidence>
<evidence type="ECO:0000256" key="4">
    <source>
        <dbReference type="ARBA" id="ARBA00022989"/>
    </source>
</evidence>